<feature type="domain" description="Alpha/beta hydrolase fold-3" evidence="2">
    <location>
        <begin position="87"/>
        <end position="290"/>
    </location>
</feature>
<keyword evidence="4" id="KW-1185">Reference proteome</keyword>
<dbReference type="SUPFAM" id="SSF53474">
    <property type="entry name" value="alpha/beta-Hydrolases"/>
    <property type="match status" value="1"/>
</dbReference>
<evidence type="ECO:0000259" key="2">
    <source>
        <dbReference type="Pfam" id="PF07859"/>
    </source>
</evidence>
<dbReference type="PANTHER" id="PTHR48081:SF8">
    <property type="entry name" value="ALPHA_BETA HYDROLASE FOLD-3 DOMAIN-CONTAINING PROTEIN-RELATED"/>
    <property type="match status" value="1"/>
</dbReference>
<reference evidence="3" key="1">
    <citation type="submission" date="2022-08" db="EMBL/GenBank/DDBJ databases">
        <authorList>
            <person name="Tistechok S."/>
            <person name="Samborskyy M."/>
            <person name="Roman I."/>
        </authorList>
    </citation>
    <scope>NUCLEOTIDE SEQUENCE</scope>
    <source>
        <strain evidence="3">DSM 103496</strain>
    </source>
</reference>
<dbReference type="InterPro" id="IPR029058">
    <property type="entry name" value="AB_hydrolase_fold"/>
</dbReference>
<dbReference type="PANTHER" id="PTHR48081">
    <property type="entry name" value="AB HYDROLASE SUPERFAMILY PROTEIN C4A8.06C"/>
    <property type="match status" value="1"/>
</dbReference>
<dbReference type="GO" id="GO:0016787">
    <property type="term" value="F:hydrolase activity"/>
    <property type="evidence" value="ECO:0007669"/>
    <property type="project" value="UniProtKB-KW"/>
</dbReference>
<dbReference type="Gene3D" id="3.40.50.1820">
    <property type="entry name" value="alpha/beta hydrolase"/>
    <property type="match status" value="1"/>
</dbReference>
<dbReference type="EMBL" id="JANYMP010000013">
    <property type="protein sequence ID" value="MCS7480455.1"/>
    <property type="molecule type" value="Genomic_DNA"/>
</dbReference>
<evidence type="ECO:0000256" key="1">
    <source>
        <dbReference type="ARBA" id="ARBA00022801"/>
    </source>
</evidence>
<evidence type="ECO:0000313" key="3">
    <source>
        <dbReference type="EMBL" id="MCS7480455.1"/>
    </source>
</evidence>
<evidence type="ECO:0000313" key="4">
    <source>
        <dbReference type="Proteomes" id="UP001141259"/>
    </source>
</evidence>
<accession>A0A9X2VPS9</accession>
<keyword evidence="1 3" id="KW-0378">Hydrolase</keyword>
<name>A0A9X2VPS9_9PSEU</name>
<organism evidence="3 4">
    <name type="scientific">Umezawaea endophytica</name>
    <dbReference type="NCBI Taxonomy" id="1654476"/>
    <lineage>
        <taxon>Bacteria</taxon>
        <taxon>Bacillati</taxon>
        <taxon>Actinomycetota</taxon>
        <taxon>Actinomycetes</taxon>
        <taxon>Pseudonocardiales</taxon>
        <taxon>Pseudonocardiaceae</taxon>
        <taxon>Umezawaea</taxon>
    </lineage>
</organism>
<dbReference type="RefSeq" id="WP_259625946.1">
    <property type="nucleotide sequence ID" value="NZ_JANYMP010000013.1"/>
</dbReference>
<dbReference type="InterPro" id="IPR013094">
    <property type="entry name" value="AB_hydrolase_3"/>
</dbReference>
<dbReference type="Proteomes" id="UP001141259">
    <property type="component" value="Unassembled WGS sequence"/>
</dbReference>
<proteinExistence type="predicted"/>
<gene>
    <name evidence="3" type="ORF">NZH93_26675</name>
</gene>
<protein>
    <submittedName>
        <fullName evidence="3">Alpha/beta hydrolase</fullName>
    </submittedName>
</protein>
<comment type="caution">
    <text evidence="3">The sequence shown here is derived from an EMBL/GenBank/DDBJ whole genome shotgun (WGS) entry which is preliminary data.</text>
</comment>
<dbReference type="InterPro" id="IPR050300">
    <property type="entry name" value="GDXG_lipolytic_enzyme"/>
</dbReference>
<dbReference type="Pfam" id="PF07859">
    <property type="entry name" value="Abhydrolase_3"/>
    <property type="match status" value="1"/>
</dbReference>
<dbReference type="AlphaFoldDB" id="A0A9X2VPS9"/>
<sequence length="316" mass="33832">MTKDYDALRAERLDQVSKKYRKQIARTPNAKDVGVKAMRAGMKMAMMTVRRAKGVSVRDIEIPGPAGPIPTRIFTPDGVEGPLGVAVNLHFGGFVAGGGISTFDGAHSTLALAVGCAVVAPDFRLPPEHPFPAGIEDVWAVTNWVADNAAEQGWDNSRIAIGGGCSGGNLASVIALMARDAGAPTLALQYPWSFPTDAHCDTESQREFAEGYGLEAADNQFLISKYMGENGSKDDWRVSPLLVPSVEGVAPAVMVVGEWDILRDEVVQYARRFEEAGVPVSLHIIPLEGHFPNPDNDNAGETVLHKALSDRIGSTR</sequence>